<feature type="compositionally biased region" description="Basic residues" evidence="4">
    <location>
        <begin position="1133"/>
        <end position="1150"/>
    </location>
</feature>
<organism evidence="5 6">
    <name type="scientific">Anopheles albimanus</name>
    <name type="common">New world malaria mosquito</name>
    <dbReference type="NCBI Taxonomy" id="7167"/>
    <lineage>
        <taxon>Eukaryota</taxon>
        <taxon>Metazoa</taxon>
        <taxon>Ecdysozoa</taxon>
        <taxon>Arthropoda</taxon>
        <taxon>Hexapoda</taxon>
        <taxon>Insecta</taxon>
        <taxon>Pterygota</taxon>
        <taxon>Neoptera</taxon>
        <taxon>Endopterygota</taxon>
        <taxon>Diptera</taxon>
        <taxon>Nematocera</taxon>
        <taxon>Culicoidea</taxon>
        <taxon>Culicidae</taxon>
        <taxon>Anophelinae</taxon>
        <taxon>Anopheles</taxon>
    </lineage>
</organism>
<feature type="region of interest" description="Disordered" evidence="4">
    <location>
        <begin position="999"/>
        <end position="1035"/>
    </location>
</feature>
<evidence type="ECO:0000313" key="6">
    <source>
        <dbReference type="Proteomes" id="UP000069272"/>
    </source>
</evidence>
<dbReference type="EnsemblMetazoa" id="AALB003437-RA">
    <property type="protein sequence ID" value="AALB003437-PA"/>
    <property type="gene ID" value="AALB003437"/>
</dbReference>
<evidence type="ECO:0000313" key="5">
    <source>
        <dbReference type="EnsemblMetazoa" id="AALB003437-PA"/>
    </source>
</evidence>
<keyword evidence="2" id="KW-0863">Zinc-finger</keyword>
<reference evidence="5 6" key="1">
    <citation type="journal article" date="2017" name="G3 (Bethesda)">
        <title>The Physical Genome Mapping of Anopheles albimanus Corrected Scaffold Misassemblies and Identified Interarm Rearrangements in Genus Anopheles.</title>
        <authorList>
            <person name="Artemov G.N."/>
            <person name="Peery A.N."/>
            <person name="Jiang X."/>
            <person name="Tu Z."/>
            <person name="Stegniy V.N."/>
            <person name="Sharakhova M.V."/>
            <person name="Sharakhov I.V."/>
        </authorList>
    </citation>
    <scope>NUCLEOTIDE SEQUENCE [LARGE SCALE GENOMIC DNA]</scope>
    <source>
        <strain evidence="5 6">ALBI9_A</strain>
    </source>
</reference>
<feature type="compositionally biased region" description="Pro residues" evidence="4">
    <location>
        <begin position="120"/>
        <end position="132"/>
    </location>
</feature>
<feature type="compositionally biased region" description="Low complexity" evidence="4">
    <location>
        <begin position="281"/>
        <end position="298"/>
    </location>
</feature>
<proteinExistence type="predicted"/>
<dbReference type="GO" id="GO:0008270">
    <property type="term" value="F:zinc ion binding"/>
    <property type="evidence" value="ECO:0007669"/>
    <property type="project" value="UniProtKB-KW"/>
</dbReference>
<dbReference type="STRING" id="7167.A0A182FAA9"/>
<feature type="region of interest" description="Disordered" evidence="4">
    <location>
        <begin position="815"/>
        <end position="843"/>
    </location>
</feature>
<feature type="region of interest" description="Disordered" evidence="4">
    <location>
        <begin position="1200"/>
        <end position="1287"/>
    </location>
</feature>
<feature type="compositionally biased region" description="Basic and acidic residues" evidence="4">
    <location>
        <begin position="495"/>
        <end position="514"/>
    </location>
</feature>
<feature type="region of interest" description="Disordered" evidence="4">
    <location>
        <begin position="1608"/>
        <end position="1644"/>
    </location>
</feature>
<evidence type="ECO:0000256" key="2">
    <source>
        <dbReference type="ARBA" id="ARBA00022771"/>
    </source>
</evidence>
<dbReference type="SUPFAM" id="SSF57850">
    <property type="entry name" value="RING/U-box"/>
    <property type="match status" value="1"/>
</dbReference>
<dbReference type="Proteomes" id="UP000069272">
    <property type="component" value="Chromosome 2R"/>
</dbReference>
<feature type="region of interest" description="Disordered" evidence="4">
    <location>
        <begin position="1070"/>
        <end position="1171"/>
    </location>
</feature>
<feature type="compositionally biased region" description="Gly residues" evidence="4">
    <location>
        <begin position="1608"/>
        <end position="1619"/>
    </location>
</feature>
<protein>
    <submittedName>
        <fullName evidence="5">RING-type domain-containing protein</fullName>
    </submittedName>
</protein>
<feature type="compositionally biased region" description="Polar residues" evidence="4">
    <location>
        <begin position="1251"/>
        <end position="1268"/>
    </location>
</feature>
<feature type="region of interest" description="Disordered" evidence="4">
    <location>
        <begin position="575"/>
        <end position="787"/>
    </location>
</feature>
<sequence length="1657" mass="179213">MRSPPSSEWLEADSLRDILDTAIQSNVDAMPDDEPTRSGGAVGDGGVFNDVDPEPSLFAGESSSPDYRPMRVPRPQREFERSRAQPYAGLPFMFEPAAAGARSPEVLYYYDRPDRSRPRPVIPRPSSPLLPPPPIETPVTQPTAAVFPSAPAVRSGSYPPREPYRTPYRSHRDRFARTPSSTTTTTTATAANGACFGMHASHGGRSFASEHRHFRSPPLRNPNAMVNYWSLTNFLRMARGNGNELRQRNLKRRHNGEDASDEPCTSSAPDADDRLSPLPVESSSAAIAPEATEATAPEGDAPSTVCHRPIVKRERPSEEEPVNGAVKEEGASSEQLEPCANSHQPMLPREYLKKEPKNEPEEEETIVAMDSSDATDPLEVVTGVTEPCSHPTIKCEASNPAPLIGTTSREECPCNECVVRDQEPSEVSCGICATEPPHVDSSSGCIKQEPTVIPQDAPVAKVEPADQSVEPLVTPKQESEEATETPANGAAPSVKTERKSFDLAVPKEECKQDGDAGTPITAPGPSSDPKPGPSGLNRSAAVRIAEQGVAAAEREQKRGQLSALRRSRRFWKLVESASSISSSDSDDDDEDDRVRQQYDAEADDVVYLGSDPLFPMELPEEDDEMTDPNVMEVELANGADNDGEPAALEPADHQSAATDSRVHETGTETESQAEGKNSPQPRPATPREGLDAPDLQLDWITDSSSVSEDSDDVILLDRISPPAQTNREPIDLTNDDSDEDIKRYSLRSQSSGPARGERRLGHHHHHHHHHGRNSVQLTPNGSRTARTHDVRDGSQAAAVAAASAATTSTVAAHRQRRFSSTGQLLHGDASSTTSTEGGGRYHRDWPPYSPLMVNEPQPPPYYPRLSPRRYIVGMPRSRFIPRDFTTRGSAGRSSNETGPGSPGGSRYMAAPNSYHRSAGYYGSRPGSSASLRHPSWPNEGGAGGVGGCPALVHDTMGEGCRRSTRSPYARHARSSSDGAGGAGGGSCADCGGSLSHPMRGSTVNSCSPPLLIDDDEANPSSNAFSDEDRTSRSFRDNRSRSYWRGRLADIKNHTRDQQVWDDLYNYFSSTQGTGHNTTGDDRDARVDDDQPQQQQQQQQQAPPPPPPQHQDRSRLSRSAVSTTSTGHAYYLRPSHRRITDHHHHYHHHHPTAAAVVGDRGTNGGGSSTRVPYAPHETLWQRQHQAQEAQRRMMAVDLVTPPAYLPPTTGTTPVVEPGQQRHQRAPSLADHPLAPPSTIPPATAAGSDSDESVINYNNNSNSTGDSNIGSGAPPDQPTFPPTARGRLPWTVRPNEYHVQLRPPMIDLATANSSSSSSEPDAPVRLVVLPVRGRPDGAGDSSEWQRGAGVVSGGPGAAAAAASSTPINVAAAAVASVSGGPAGSSTGGALDYRSWVPPSGSGGMQPRSVHFPRRYSIHPNQMYGDITLRRNDHQHVHHHMYHHLTSHNLLGSPSEIQFSIGLRPSLLSSLNRFVRVIEDTCTNRGATQEMIETNTFPHKYKRLRLVSESDEDSEKCTICLSQFEVDNDVRRLPCMHLFHKDCVDQWLVTNKHCPICRVDIEPEQHRVPAVPATDLMMVQASVRSNRHGRNLEEWNDDVWIRNAGEVMIGGGGGGGGGGSGSAGNPDANSPAVTLNGTSTRVSPTPNSILAGEEMLFYPH</sequence>
<dbReference type="PANTHER" id="PTHR14155">
    <property type="entry name" value="RING FINGER DOMAIN-CONTAINING"/>
    <property type="match status" value="1"/>
</dbReference>
<keyword evidence="6" id="KW-1185">Reference proteome</keyword>
<dbReference type="SMART" id="SM00184">
    <property type="entry name" value="RING"/>
    <property type="match status" value="1"/>
</dbReference>
<dbReference type="PROSITE" id="PS50089">
    <property type="entry name" value="ZF_RING_2"/>
    <property type="match status" value="1"/>
</dbReference>
<evidence type="ECO:0000256" key="3">
    <source>
        <dbReference type="ARBA" id="ARBA00022833"/>
    </source>
</evidence>
<feature type="region of interest" description="Disordered" evidence="4">
    <location>
        <begin position="881"/>
        <end position="911"/>
    </location>
</feature>
<feature type="compositionally biased region" description="Basic residues" evidence="4">
    <location>
        <begin position="760"/>
        <end position="772"/>
    </location>
</feature>
<feature type="compositionally biased region" description="Basic and acidic residues" evidence="4">
    <location>
        <begin position="1026"/>
        <end position="1035"/>
    </location>
</feature>
<name>A0A182FAA9_ANOAL</name>
<feature type="region of interest" description="Disordered" evidence="4">
    <location>
        <begin position="436"/>
        <end position="539"/>
    </location>
</feature>
<feature type="region of interest" description="Disordered" evidence="4">
    <location>
        <begin position="252"/>
        <end position="376"/>
    </location>
</feature>
<evidence type="ECO:0000256" key="1">
    <source>
        <dbReference type="ARBA" id="ARBA00022723"/>
    </source>
</evidence>
<feature type="region of interest" description="Disordered" evidence="4">
    <location>
        <begin position="1329"/>
        <end position="1358"/>
    </location>
</feature>
<feature type="region of interest" description="Disordered" evidence="4">
    <location>
        <begin position="27"/>
        <end position="87"/>
    </location>
</feature>
<keyword evidence="1" id="KW-0479">Metal-binding</keyword>
<feature type="compositionally biased region" description="Basic and acidic residues" evidence="4">
    <location>
        <begin position="350"/>
        <end position="359"/>
    </location>
</feature>
<feature type="compositionally biased region" description="Low complexity" evidence="4">
    <location>
        <begin position="1205"/>
        <end position="1217"/>
    </location>
</feature>
<feature type="region of interest" description="Disordered" evidence="4">
    <location>
        <begin position="112"/>
        <end position="132"/>
    </location>
</feature>
<dbReference type="InterPro" id="IPR001841">
    <property type="entry name" value="Znf_RING"/>
</dbReference>
<feature type="region of interest" description="Disordered" evidence="4">
    <location>
        <begin position="958"/>
        <end position="986"/>
    </location>
</feature>
<dbReference type="VEuPathDB" id="VectorBase:AALB003437"/>
<dbReference type="Pfam" id="PF13639">
    <property type="entry name" value="zf-RING_2"/>
    <property type="match status" value="1"/>
</dbReference>
<dbReference type="CDD" id="cd16474">
    <property type="entry name" value="RING-H2_RNF111-like"/>
    <property type="match status" value="1"/>
</dbReference>
<dbReference type="InterPro" id="IPR053238">
    <property type="entry name" value="RING-H2_zinc_finger"/>
</dbReference>
<feature type="compositionally biased region" description="Polar residues" evidence="4">
    <location>
        <begin position="818"/>
        <end position="835"/>
    </location>
</feature>
<feature type="compositionally biased region" description="Polar residues" evidence="4">
    <location>
        <begin position="668"/>
        <end position="679"/>
    </location>
</feature>
<dbReference type="PANTHER" id="PTHR14155:SF627">
    <property type="entry name" value="OS06G0192800 PROTEIN"/>
    <property type="match status" value="1"/>
</dbReference>
<feature type="compositionally biased region" description="Polar residues" evidence="4">
    <location>
        <begin position="886"/>
        <end position="898"/>
    </location>
</feature>
<feature type="compositionally biased region" description="Polar residues" evidence="4">
    <location>
        <begin position="773"/>
        <end position="784"/>
    </location>
</feature>
<feature type="compositionally biased region" description="Polar residues" evidence="4">
    <location>
        <begin position="1116"/>
        <end position="1126"/>
    </location>
</feature>
<feature type="compositionally biased region" description="Basic residues" evidence="4">
    <location>
        <begin position="962"/>
        <end position="973"/>
    </location>
</feature>
<keyword evidence="3" id="KW-0862">Zinc</keyword>
<dbReference type="InterPro" id="IPR013083">
    <property type="entry name" value="Znf_RING/FYVE/PHD"/>
</dbReference>
<dbReference type="Gene3D" id="3.30.40.10">
    <property type="entry name" value="Zinc/RING finger domain, C3HC4 (zinc finger)"/>
    <property type="match status" value="1"/>
</dbReference>
<feature type="compositionally biased region" description="Polar residues" evidence="4">
    <location>
        <begin position="1624"/>
        <end position="1644"/>
    </location>
</feature>
<accession>A0A182FAA9</accession>
<dbReference type="FunFam" id="3.30.40.10:FF:000479">
    <property type="entry name" value="E3 ubiquitin-protein ligase Arkadia"/>
    <property type="match status" value="1"/>
</dbReference>
<evidence type="ECO:0000256" key="4">
    <source>
        <dbReference type="SAM" id="MobiDB-lite"/>
    </source>
</evidence>
<feature type="compositionally biased region" description="Basic and acidic residues" evidence="4">
    <location>
        <begin position="1078"/>
        <end position="1088"/>
    </location>
</feature>
<feature type="compositionally biased region" description="Low complexity" evidence="4">
    <location>
        <begin position="1091"/>
        <end position="1100"/>
    </location>
</feature>
<dbReference type="VEuPathDB" id="VectorBase:AALB20_034688"/>
<reference evidence="5" key="2">
    <citation type="submission" date="2022-08" db="UniProtKB">
        <authorList>
            <consortium name="EnsemblMetazoa"/>
        </authorList>
    </citation>
    <scope>IDENTIFICATION</scope>
    <source>
        <strain evidence="5">STECLA/ALBI9_A</strain>
    </source>
</reference>